<dbReference type="Pfam" id="PF03781">
    <property type="entry name" value="FGE-sulfatase"/>
    <property type="match status" value="2"/>
</dbReference>
<accession>A0A7W5H1Q6</accession>
<sequence>MRKLLLLFPILGMLVSCTPKPMAGGGLMGVSNSKVKETVPYGMVWIKPGAFMMGPNDQDAFWSYKGQSKMVSVDAFWMDQTEITNAQYRQFVVWVRDSITRKLLASANPEKWTMRRDTSHLNWERPIPWNRSWTKASGEEDPVKDSLWNCLKDYNNHFEILDYQYKWLDIEQAAKECNKFDRSLGRYPSNSYALVDDYYMDNGTIKIRTKRISPIHSMNDFYMTKIINAYPDRLAFVSDFTYSYNDPTTKYFILNAYDRYPVVGVTWEQANAFCAWRTNYVNRKSGYVGQDYRLPTEAEFEWAARGGKQQAMYPWGSPYIRDAKGCFLANFKPMRGNYRADGAVRTAQVASYPPNGYGLYDMAGNVSEWTESAYLPVSANEMSDLNPSFTYNAKASDPDILKRKIIKGGSWKDVAAYLQCGARSFEYQNVSRSYIGFRCVKSTNLRRITKTNY</sequence>
<evidence type="ECO:0000313" key="3">
    <source>
        <dbReference type="EMBL" id="MBB3186935.1"/>
    </source>
</evidence>
<organism evidence="3 4">
    <name type="scientific">Microbacter margulisiae</name>
    <dbReference type="NCBI Taxonomy" id="1350067"/>
    <lineage>
        <taxon>Bacteria</taxon>
        <taxon>Pseudomonadati</taxon>
        <taxon>Bacteroidota</taxon>
        <taxon>Bacteroidia</taxon>
        <taxon>Bacteroidales</taxon>
        <taxon>Porphyromonadaceae</taxon>
        <taxon>Microbacter</taxon>
    </lineage>
</organism>
<dbReference type="PANTHER" id="PTHR23150">
    <property type="entry name" value="SULFATASE MODIFYING FACTOR 1, 2"/>
    <property type="match status" value="1"/>
</dbReference>
<evidence type="ECO:0000313" key="4">
    <source>
        <dbReference type="Proteomes" id="UP000544222"/>
    </source>
</evidence>
<dbReference type="InterPro" id="IPR005532">
    <property type="entry name" value="SUMF_dom"/>
</dbReference>
<keyword evidence="4" id="KW-1185">Reference proteome</keyword>
<protein>
    <submittedName>
        <fullName evidence="3">Formylglycine-generating enzyme required for sulfatase activity</fullName>
    </submittedName>
</protein>
<evidence type="ECO:0000256" key="1">
    <source>
        <dbReference type="SAM" id="SignalP"/>
    </source>
</evidence>
<feature type="chain" id="PRO_5031567591" evidence="1">
    <location>
        <begin position="24"/>
        <end position="453"/>
    </location>
</feature>
<name>A0A7W5H1Q6_9PORP</name>
<keyword evidence="1" id="KW-0732">Signal</keyword>
<dbReference type="InterPro" id="IPR042095">
    <property type="entry name" value="SUMF_sf"/>
</dbReference>
<comment type="caution">
    <text evidence="3">The sequence shown here is derived from an EMBL/GenBank/DDBJ whole genome shotgun (WGS) entry which is preliminary data.</text>
</comment>
<dbReference type="SUPFAM" id="SSF56436">
    <property type="entry name" value="C-type lectin-like"/>
    <property type="match status" value="1"/>
</dbReference>
<evidence type="ECO:0000259" key="2">
    <source>
        <dbReference type="Pfam" id="PF03781"/>
    </source>
</evidence>
<dbReference type="PROSITE" id="PS51257">
    <property type="entry name" value="PROKAR_LIPOPROTEIN"/>
    <property type="match status" value="1"/>
</dbReference>
<dbReference type="PANTHER" id="PTHR23150:SF19">
    <property type="entry name" value="FORMYLGLYCINE-GENERATING ENZYME"/>
    <property type="match status" value="1"/>
</dbReference>
<dbReference type="GO" id="GO:0120147">
    <property type="term" value="F:formylglycine-generating oxidase activity"/>
    <property type="evidence" value="ECO:0007669"/>
    <property type="project" value="TreeGrafter"/>
</dbReference>
<dbReference type="Gene3D" id="3.90.1580.10">
    <property type="entry name" value="paralog of FGE (formylglycine-generating enzyme)"/>
    <property type="match status" value="2"/>
</dbReference>
<feature type="domain" description="Sulfatase-modifying factor enzyme-like" evidence="2">
    <location>
        <begin position="243"/>
        <end position="441"/>
    </location>
</feature>
<dbReference type="EMBL" id="JACHYB010000001">
    <property type="protein sequence ID" value="MBB3186935.1"/>
    <property type="molecule type" value="Genomic_DNA"/>
</dbReference>
<dbReference type="Proteomes" id="UP000544222">
    <property type="component" value="Unassembled WGS sequence"/>
</dbReference>
<dbReference type="InterPro" id="IPR016187">
    <property type="entry name" value="CTDL_fold"/>
</dbReference>
<dbReference type="AlphaFoldDB" id="A0A7W5H1Q6"/>
<feature type="signal peptide" evidence="1">
    <location>
        <begin position="1"/>
        <end position="23"/>
    </location>
</feature>
<gene>
    <name evidence="3" type="ORF">FHX64_001098</name>
</gene>
<feature type="domain" description="Sulfatase-modifying factor enzyme-like" evidence="2">
    <location>
        <begin position="42"/>
        <end position="146"/>
    </location>
</feature>
<dbReference type="RefSeq" id="WP_183412766.1">
    <property type="nucleotide sequence ID" value="NZ_JACHYB010000001.1"/>
</dbReference>
<proteinExistence type="predicted"/>
<reference evidence="3 4" key="1">
    <citation type="submission" date="2020-08" db="EMBL/GenBank/DDBJ databases">
        <title>Genomic Encyclopedia of Type Strains, Phase IV (KMG-IV): sequencing the most valuable type-strain genomes for metagenomic binning, comparative biology and taxonomic classification.</title>
        <authorList>
            <person name="Goeker M."/>
        </authorList>
    </citation>
    <scope>NUCLEOTIDE SEQUENCE [LARGE SCALE GENOMIC DNA]</scope>
    <source>
        <strain evidence="3 4">DSM 27471</strain>
    </source>
</reference>
<dbReference type="InterPro" id="IPR051043">
    <property type="entry name" value="Sulfatase_Mod_Factor_Kinase"/>
</dbReference>